<dbReference type="SMART" id="SM00487">
    <property type="entry name" value="DEXDc"/>
    <property type="match status" value="1"/>
</dbReference>
<dbReference type="AlphaFoldDB" id="A0A6A2ZST2"/>
<feature type="region of interest" description="Disordered" evidence="9">
    <location>
        <begin position="1"/>
        <end position="24"/>
    </location>
</feature>
<protein>
    <recommendedName>
        <fullName evidence="1">RNA helicase</fullName>
        <ecNumber evidence="1">3.6.4.13</ecNumber>
    </recommendedName>
</protein>
<dbReference type="InterPro" id="IPR027417">
    <property type="entry name" value="P-loop_NTPase"/>
</dbReference>
<dbReference type="SUPFAM" id="SSF52540">
    <property type="entry name" value="P-loop containing nucleoside triphosphate hydrolases"/>
    <property type="match status" value="1"/>
</dbReference>
<accession>A0A6A2ZST2</accession>
<keyword evidence="4" id="KW-0347">Helicase</keyword>
<evidence type="ECO:0000256" key="7">
    <source>
        <dbReference type="ARBA" id="ARBA00047984"/>
    </source>
</evidence>
<evidence type="ECO:0000259" key="10">
    <source>
        <dbReference type="PROSITE" id="PS51192"/>
    </source>
</evidence>
<keyword evidence="6" id="KW-0694">RNA-binding</keyword>
<comment type="catalytic activity">
    <reaction evidence="7">
        <text>ATP + H2O = ADP + phosphate + H(+)</text>
        <dbReference type="Rhea" id="RHEA:13065"/>
        <dbReference type="ChEBI" id="CHEBI:15377"/>
        <dbReference type="ChEBI" id="CHEBI:15378"/>
        <dbReference type="ChEBI" id="CHEBI:30616"/>
        <dbReference type="ChEBI" id="CHEBI:43474"/>
        <dbReference type="ChEBI" id="CHEBI:456216"/>
        <dbReference type="EC" id="3.6.4.13"/>
    </reaction>
</comment>
<dbReference type="InterPro" id="IPR011545">
    <property type="entry name" value="DEAD/DEAH_box_helicase_dom"/>
</dbReference>
<dbReference type="InterPro" id="IPR014001">
    <property type="entry name" value="Helicase_ATP-bd"/>
</dbReference>
<evidence type="ECO:0000256" key="1">
    <source>
        <dbReference type="ARBA" id="ARBA00012552"/>
    </source>
</evidence>
<dbReference type="PROSITE" id="PS51192">
    <property type="entry name" value="HELICASE_ATP_BIND_1"/>
    <property type="match status" value="1"/>
</dbReference>
<evidence type="ECO:0000313" key="12">
    <source>
        <dbReference type="Proteomes" id="UP000436088"/>
    </source>
</evidence>
<keyword evidence="12" id="KW-1185">Reference proteome</keyword>
<keyword evidence="5" id="KW-0067">ATP-binding</keyword>
<comment type="caution">
    <text evidence="11">The sequence shown here is derived from an EMBL/GenBank/DDBJ whole genome shotgun (WGS) entry which is preliminary data.</text>
</comment>
<dbReference type="EC" id="3.6.4.13" evidence="1"/>
<evidence type="ECO:0000256" key="8">
    <source>
        <dbReference type="ARBA" id="ARBA00060772"/>
    </source>
</evidence>
<evidence type="ECO:0000256" key="2">
    <source>
        <dbReference type="ARBA" id="ARBA00022741"/>
    </source>
</evidence>
<feature type="domain" description="Helicase ATP-binding" evidence="10">
    <location>
        <begin position="84"/>
        <end position="251"/>
    </location>
</feature>
<organism evidence="11 12">
    <name type="scientific">Hibiscus syriacus</name>
    <name type="common">Rose of Sharon</name>
    <dbReference type="NCBI Taxonomy" id="106335"/>
    <lineage>
        <taxon>Eukaryota</taxon>
        <taxon>Viridiplantae</taxon>
        <taxon>Streptophyta</taxon>
        <taxon>Embryophyta</taxon>
        <taxon>Tracheophyta</taxon>
        <taxon>Spermatophyta</taxon>
        <taxon>Magnoliopsida</taxon>
        <taxon>eudicotyledons</taxon>
        <taxon>Gunneridae</taxon>
        <taxon>Pentapetalae</taxon>
        <taxon>rosids</taxon>
        <taxon>malvids</taxon>
        <taxon>Malvales</taxon>
        <taxon>Malvaceae</taxon>
        <taxon>Malvoideae</taxon>
        <taxon>Hibiscus</taxon>
    </lineage>
</organism>
<evidence type="ECO:0000256" key="3">
    <source>
        <dbReference type="ARBA" id="ARBA00022801"/>
    </source>
</evidence>
<evidence type="ECO:0000313" key="11">
    <source>
        <dbReference type="EMBL" id="KAE8694222.1"/>
    </source>
</evidence>
<reference evidence="11" key="1">
    <citation type="submission" date="2019-09" db="EMBL/GenBank/DDBJ databases">
        <title>Draft genome information of white flower Hibiscus syriacus.</title>
        <authorList>
            <person name="Kim Y.-M."/>
        </authorList>
    </citation>
    <scope>NUCLEOTIDE SEQUENCE [LARGE SCALE GENOMIC DNA]</scope>
    <source>
        <strain evidence="11">YM2019G1</strain>
    </source>
</reference>
<name>A0A6A2ZST2_HIBSY</name>
<proteinExistence type="inferred from homology"/>
<evidence type="ECO:0000256" key="6">
    <source>
        <dbReference type="ARBA" id="ARBA00022884"/>
    </source>
</evidence>
<keyword evidence="3" id="KW-0378">Hydrolase</keyword>
<dbReference type="GO" id="GO:0003723">
    <property type="term" value="F:RNA binding"/>
    <property type="evidence" value="ECO:0007669"/>
    <property type="project" value="UniProtKB-KW"/>
</dbReference>
<evidence type="ECO:0000256" key="9">
    <source>
        <dbReference type="SAM" id="MobiDB-lite"/>
    </source>
</evidence>
<dbReference type="GO" id="GO:0003724">
    <property type="term" value="F:RNA helicase activity"/>
    <property type="evidence" value="ECO:0007669"/>
    <property type="project" value="UniProtKB-EC"/>
</dbReference>
<sequence>MSSGSFSDKPLLRSNSGGRTAADELPIQNPELLVQNTVAMERILRRRSLQLRDKQQEWKESPEGQKMLEFRRSLPAFKEKDALLNSISQNQVVVVSGETGCGKTTQLPQYILESEVEAGRGASCSIICTQPRRISAMAVSERVAAERGEKLGESVGYKVRLEGMKGRDTRLLFCTTGILLRRLLGDRDLRGVSHVIVDEIHERGMNEDFLLIVLKDLLPRRPELRLILMSATLNADLFSSYFGGAPTIHIPGFTYPVRAHFLENILEIIGYRLTPYNQIDDYGQEKMWKMQRQAQSVKKRKSMLTSAVENVLEDADFRGIVYTLGNLYPVGILTQLVSISLSMFFAT</sequence>
<dbReference type="Proteomes" id="UP000436088">
    <property type="component" value="Unassembled WGS sequence"/>
</dbReference>
<dbReference type="PANTHER" id="PTHR18934">
    <property type="entry name" value="ATP-DEPENDENT RNA HELICASE"/>
    <property type="match status" value="1"/>
</dbReference>
<gene>
    <name evidence="11" type="ORF">F3Y22_tig00110785pilonHSYRG00047</name>
</gene>
<dbReference type="GO" id="GO:0005524">
    <property type="term" value="F:ATP binding"/>
    <property type="evidence" value="ECO:0007669"/>
    <property type="project" value="UniProtKB-KW"/>
</dbReference>
<evidence type="ECO:0000256" key="4">
    <source>
        <dbReference type="ARBA" id="ARBA00022806"/>
    </source>
</evidence>
<evidence type="ECO:0000256" key="5">
    <source>
        <dbReference type="ARBA" id="ARBA00022840"/>
    </source>
</evidence>
<dbReference type="Pfam" id="PF00270">
    <property type="entry name" value="DEAD"/>
    <property type="match status" value="1"/>
</dbReference>
<dbReference type="PROSITE" id="PS00690">
    <property type="entry name" value="DEAH_ATP_HELICASE"/>
    <property type="match status" value="1"/>
</dbReference>
<dbReference type="FunFam" id="3.40.50.300:FF:000526">
    <property type="entry name" value="DExH-box ATP-dependent RNA helicase DExH3"/>
    <property type="match status" value="1"/>
</dbReference>
<dbReference type="GO" id="GO:0005634">
    <property type="term" value="C:nucleus"/>
    <property type="evidence" value="ECO:0007669"/>
    <property type="project" value="TreeGrafter"/>
</dbReference>
<dbReference type="EMBL" id="VEPZ02001111">
    <property type="protein sequence ID" value="KAE8694222.1"/>
    <property type="molecule type" value="Genomic_DNA"/>
</dbReference>
<dbReference type="PANTHER" id="PTHR18934:SF229">
    <property type="entry name" value="DEXH-BOX ATP-DEPENDENT RNA HELICASE DEXH3"/>
    <property type="match status" value="1"/>
</dbReference>
<dbReference type="InterPro" id="IPR002464">
    <property type="entry name" value="DNA/RNA_helicase_DEAH_CS"/>
</dbReference>
<dbReference type="CDD" id="cd17917">
    <property type="entry name" value="DEXHc_RHA-like"/>
    <property type="match status" value="1"/>
</dbReference>
<keyword evidence="2" id="KW-0547">Nucleotide-binding</keyword>
<dbReference type="Gene3D" id="3.40.50.300">
    <property type="entry name" value="P-loop containing nucleotide triphosphate hydrolases"/>
    <property type="match status" value="1"/>
</dbReference>
<comment type="similarity">
    <text evidence="8">Belongs to the DExH box helicase family.</text>
</comment>
<dbReference type="GO" id="GO:0016787">
    <property type="term" value="F:hydrolase activity"/>
    <property type="evidence" value="ECO:0007669"/>
    <property type="project" value="UniProtKB-KW"/>
</dbReference>